<evidence type="ECO:0000313" key="6">
    <source>
        <dbReference type="EMBL" id="CUS20203.1"/>
    </source>
</evidence>
<feature type="region of interest" description="Disordered" evidence="2">
    <location>
        <begin position="1"/>
        <end position="117"/>
    </location>
</feature>
<dbReference type="PROSITE" id="PS50003">
    <property type="entry name" value="PH_DOMAIN"/>
    <property type="match status" value="1"/>
</dbReference>
<evidence type="ECO:0000259" key="3">
    <source>
        <dbReference type="PROSITE" id="PS50003"/>
    </source>
</evidence>
<feature type="domain" description="PH" evidence="3">
    <location>
        <begin position="728"/>
        <end position="895"/>
    </location>
</feature>
<dbReference type="SMART" id="SM00325">
    <property type="entry name" value="RhoGEF"/>
    <property type="match status" value="1"/>
</dbReference>
<dbReference type="InterPro" id="IPR011993">
    <property type="entry name" value="PH-like_dom_sf"/>
</dbReference>
<feature type="compositionally biased region" description="Low complexity" evidence="2">
    <location>
        <begin position="50"/>
        <end position="77"/>
    </location>
</feature>
<dbReference type="PANTHER" id="PTHR46572:SF1">
    <property type="entry name" value="RHO1 GUANINE NUCLEOTIDE EXCHANGE FACTOR TUS1"/>
    <property type="match status" value="1"/>
</dbReference>
<dbReference type="InterPro" id="IPR001180">
    <property type="entry name" value="CNH_dom"/>
</dbReference>
<dbReference type="SMART" id="SM00233">
    <property type="entry name" value="PH"/>
    <property type="match status" value="1"/>
</dbReference>
<dbReference type="OrthoDB" id="660555at2759"/>
<dbReference type="InterPro" id="IPR052233">
    <property type="entry name" value="Rho-type_GEFs"/>
</dbReference>
<keyword evidence="1" id="KW-0344">Guanine-nucleotide releasing factor</keyword>
<dbReference type="Pfam" id="PF00780">
    <property type="entry name" value="CNH"/>
    <property type="match status" value="1"/>
</dbReference>
<evidence type="ECO:0000259" key="4">
    <source>
        <dbReference type="PROSITE" id="PS50010"/>
    </source>
</evidence>
<dbReference type="InterPro" id="IPR035899">
    <property type="entry name" value="DBL_dom_sf"/>
</dbReference>
<dbReference type="Proteomes" id="UP000236544">
    <property type="component" value="Unassembled WGS sequence"/>
</dbReference>
<organism evidence="6 7">
    <name type="scientific">Lachancea quebecensis</name>
    <dbReference type="NCBI Taxonomy" id="1654605"/>
    <lineage>
        <taxon>Eukaryota</taxon>
        <taxon>Fungi</taxon>
        <taxon>Dikarya</taxon>
        <taxon>Ascomycota</taxon>
        <taxon>Saccharomycotina</taxon>
        <taxon>Saccharomycetes</taxon>
        <taxon>Saccharomycetales</taxon>
        <taxon>Saccharomycetaceae</taxon>
        <taxon>Lachancea</taxon>
    </lineage>
</organism>
<dbReference type="SUPFAM" id="SSF48065">
    <property type="entry name" value="DBL homology domain (DH-domain)"/>
    <property type="match status" value="1"/>
</dbReference>
<dbReference type="GO" id="GO:0005085">
    <property type="term" value="F:guanyl-nucleotide exchange factor activity"/>
    <property type="evidence" value="ECO:0007669"/>
    <property type="project" value="UniProtKB-KW"/>
</dbReference>
<dbReference type="SMART" id="SM00036">
    <property type="entry name" value="CNH"/>
    <property type="match status" value="1"/>
</dbReference>
<dbReference type="PROSITE" id="PS50219">
    <property type="entry name" value="CNH"/>
    <property type="match status" value="1"/>
</dbReference>
<feature type="domain" description="DH" evidence="4">
    <location>
        <begin position="481"/>
        <end position="671"/>
    </location>
</feature>
<dbReference type="Pfam" id="PF00621">
    <property type="entry name" value="RhoGEF"/>
    <property type="match status" value="1"/>
</dbReference>
<sequence length="1320" mass="149427">MAHSRWLDQDIDNAKPKLPTLPPLATAQITPERLLRDRDQVPIGWSQIKSGTATVSSGPSPSSSSDTSAFSPHSASSIRTRRPPPPLVGVESLSPRINNNTAASRVQRTPASPLSYKSPFVGEQELLEPMTRRNSKTRVFKSPFVGDSSVLMPVAVEGGKLEWTDRIDSGGSPDVVFSSELRKTKSIKGLKALPPLPPRNQNSALLSVDRPARESFAQFNLGVDPLGNSDTNFEEPLKPFTHELRHRSDKRTISDSISSYYSNSNYAFNEELGKHSSFNSIAGNRPLQHVPSVTAPTQPFSIDLLDENKLYQCYTVSLLSDIYEWLLKVYFEWFNEYVFHKIDFFQMVQLLLEFQLPVSCDQDIVDSNVDRVIESLVFQGAVRFEGDTESASSDEITIIVAGLAVQGVFTALLPCYSYEGQKILSNQDPHCYCPRCPSKFMKQSRPVLKVSEIINKTVGLWTDYWKLTPEELSEINPREVKRQSLFFDLIILEERSLNLANAAVEIYGSQFDPNLLPEDPNFKKLAFDIFEPMVELHKEYLLTPLFWKLKSRGKFIDGVGKFYLQWCNSARELYVQYAESMATVHEIINWEKAHKTRFSQWLKNIDNSPEISRSKLYHDVIFFGGFFKALQNIPVTLKSILKCTDQSMEDYEYLKLAIADIKALNATVDAVHGNAIDHRRVVRFARQLVLGSGSNSSTIGYVNIHDGDSNAQSAQEKLDLKLNEKSRKLLMSGPVYKKRELWIENTQLYLVLLDNYLLITEDITRNNETKYKLCERPVPIDYLSLESKEDLKLSKFKSDQRDFPSLESKNNSKPSVSVLKSNRLSIYGSRFSPLHSKVPHNDFQVAQSKNESSDHQESSIAFKVRNTATNESFTFSTSTTDERDAWVSSLVSCFKAHHAKNNSRIFSLTCLTDMFSYEEGQAPTNLPVVHEGSAIDSALKAYYTNNTPNKEGVSAEVRCTVLLPYEGKTFVLCATNQSIYMRCADYSNKWKNILVLNKVTRMQANVRLGLFFVLADKRLCYFNIPSIICAYFGASEYLSQKQITGVILQEKVGFFKVVDDFGNSRQLFYERKGKIIVLTPEFDRLTKKLKFFKFYKEYRLPSSANGLVSTDVKDIAVFPKSFIVCSSKGALLFNDSFNDTGIFLPSFLNDKTISSHQHHFTHHAVKSYKDSLSKMDSSKLKMASYVKTDILNRKTSCVGCFQLSDNDFIIIYDEAVLRVNNSGEIPDWTADILVLDFYCLAASLTEEFLILFGENLVQIYDLNYAGTILNNKLSRLTPIQIIKSKKIKLIHSDRTESPTVTLSHPSIPGRQLVLAFKLEG</sequence>
<evidence type="ECO:0000256" key="2">
    <source>
        <dbReference type="SAM" id="MobiDB-lite"/>
    </source>
</evidence>
<feature type="domain" description="CNH" evidence="5">
    <location>
        <begin position="954"/>
        <end position="1297"/>
    </location>
</feature>
<evidence type="ECO:0000256" key="1">
    <source>
        <dbReference type="ARBA" id="ARBA00022658"/>
    </source>
</evidence>
<dbReference type="PANTHER" id="PTHR46572">
    <property type="entry name" value="RHO1 GDP-GTP EXCHANGE PROTEIN 1-RELATED"/>
    <property type="match status" value="1"/>
</dbReference>
<keyword evidence="7" id="KW-1185">Reference proteome</keyword>
<dbReference type="SUPFAM" id="SSF50729">
    <property type="entry name" value="PH domain-like"/>
    <property type="match status" value="1"/>
</dbReference>
<feature type="compositionally biased region" description="Polar residues" evidence="2">
    <location>
        <begin position="95"/>
        <end position="112"/>
    </location>
</feature>
<name>A0A0P1KKX6_9SACH</name>
<dbReference type="Gene3D" id="1.20.900.10">
    <property type="entry name" value="Dbl homology (DH) domain"/>
    <property type="match status" value="1"/>
</dbReference>
<protein>
    <submittedName>
        <fullName evidence="6">LAQU0S01e01310g1_1</fullName>
    </submittedName>
</protein>
<dbReference type="InterPro" id="IPR000219">
    <property type="entry name" value="DH_dom"/>
</dbReference>
<gene>
    <name evidence="6" type="ORF">LAQU0_S01e01310g</name>
</gene>
<dbReference type="Gene3D" id="2.30.29.30">
    <property type="entry name" value="Pleckstrin-homology domain (PH domain)/Phosphotyrosine-binding domain (PTB)"/>
    <property type="match status" value="1"/>
</dbReference>
<evidence type="ECO:0000259" key="5">
    <source>
        <dbReference type="PROSITE" id="PS50219"/>
    </source>
</evidence>
<dbReference type="EMBL" id="LN890560">
    <property type="protein sequence ID" value="CUS20203.1"/>
    <property type="molecule type" value="Genomic_DNA"/>
</dbReference>
<proteinExistence type="predicted"/>
<dbReference type="InterPro" id="IPR001849">
    <property type="entry name" value="PH_domain"/>
</dbReference>
<accession>A0A0P1KKX6</accession>
<reference evidence="7" key="1">
    <citation type="submission" date="2015-10" db="EMBL/GenBank/DDBJ databases">
        <authorList>
            <person name="Devillers H."/>
        </authorList>
    </citation>
    <scope>NUCLEOTIDE SEQUENCE [LARGE SCALE GENOMIC DNA]</scope>
</reference>
<evidence type="ECO:0000313" key="7">
    <source>
        <dbReference type="Proteomes" id="UP000236544"/>
    </source>
</evidence>
<dbReference type="PROSITE" id="PS50010">
    <property type="entry name" value="DH_2"/>
    <property type="match status" value="1"/>
</dbReference>
<feature type="compositionally biased region" description="Basic and acidic residues" evidence="2">
    <location>
        <begin position="1"/>
        <end position="15"/>
    </location>
</feature>